<keyword evidence="4" id="KW-1185">Reference proteome</keyword>
<dbReference type="PANTHER" id="PTHR34560:SF1">
    <property type="entry name" value="START DOMAIN-CONTAINING PROTEIN"/>
    <property type="match status" value="1"/>
</dbReference>
<dbReference type="PANTHER" id="PTHR34560">
    <property type="entry name" value="POLYKETIDE CYCLASE/DEHYDRASE/LIPID TRANSPORT SUPERFAMILY PROTEIN"/>
    <property type="match status" value="1"/>
</dbReference>
<dbReference type="Proteomes" id="UP000039865">
    <property type="component" value="Unassembled WGS sequence"/>
</dbReference>
<name>A0A078BDN7_STYLE</name>
<organism evidence="3 4">
    <name type="scientific">Stylonychia lemnae</name>
    <name type="common">Ciliate</name>
    <dbReference type="NCBI Taxonomy" id="5949"/>
    <lineage>
        <taxon>Eukaryota</taxon>
        <taxon>Sar</taxon>
        <taxon>Alveolata</taxon>
        <taxon>Ciliophora</taxon>
        <taxon>Intramacronucleata</taxon>
        <taxon>Spirotrichea</taxon>
        <taxon>Stichotrichia</taxon>
        <taxon>Sporadotrichida</taxon>
        <taxon>Oxytrichidae</taxon>
        <taxon>Stylonychinae</taxon>
        <taxon>Stylonychia</taxon>
    </lineage>
</organism>
<evidence type="ECO:0000313" key="4">
    <source>
        <dbReference type="Proteomes" id="UP000039865"/>
    </source>
</evidence>
<dbReference type="OrthoDB" id="283021at2759"/>
<dbReference type="AlphaFoldDB" id="A0A078BDN7"/>
<dbReference type="Gene3D" id="3.30.530.20">
    <property type="match status" value="1"/>
</dbReference>
<reference evidence="3 4" key="1">
    <citation type="submission" date="2014-06" db="EMBL/GenBank/DDBJ databases">
        <authorList>
            <person name="Swart Estienne"/>
        </authorList>
    </citation>
    <scope>NUCLEOTIDE SEQUENCE [LARGE SCALE GENOMIC DNA]</scope>
    <source>
        <strain evidence="3 4">130c</strain>
    </source>
</reference>
<evidence type="ECO:0000256" key="1">
    <source>
        <dbReference type="SAM" id="MobiDB-lite"/>
    </source>
</evidence>
<dbReference type="InterPro" id="IPR002913">
    <property type="entry name" value="START_lipid-bd_dom"/>
</dbReference>
<feature type="domain" description="START" evidence="2">
    <location>
        <begin position="12"/>
        <end position="151"/>
    </location>
</feature>
<dbReference type="InterPro" id="IPR023393">
    <property type="entry name" value="START-like_dom_sf"/>
</dbReference>
<feature type="compositionally biased region" description="Basic and acidic residues" evidence="1">
    <location>
        <begin position="209"/>
        <end position="219"/>
    </location>
</feature>
<dbReference type="Pfam" id="PF01852">
    <property type="entry name" value="START"/>
    <property type="match status" value="1"/>
</dbReference>
<proteinExistence type="predicted"/>
<dbReference type="EMBL" id="CCKQ01019676">
    <property type="protein sequence ID" value="CDW91698.1"/>
    <property type="molecule type" value="Genomic_DNA"/>
</dbReference>
<dbReference type="InParanoid" id="A0A078BDN7"/>
<dbReference type="SUPFAM" id="SSF55961">
    <property type="entry name" value="Bet v1-like"/>
    <property type="match status" value="1"/>
</dbReference>
<dbReference type="GO" id="GO:0008289">
    <property type="term" value="F:lipid binding"/>
    <property type="evidence" value="ECO:0007669"/>
    <property type="project" value="InterPro"/>
</dbReference>
<evidence type="ECO:0000259" key="2">
    <source>
        <dbReference type="Pfam" id="PF01852"/>
    </source>
</evidence>
<feature type="region of interest" description="Disordered" evidence="1">
    <location>
        <begin position="204"/>
        <end position="230"/>
    </location>
</feature>
<accession>A0A078BDN7</accession>
<gene>
    <name evidence="3" type="primary">Contig16284.g17348</name>
    <name evidence="3" type="ORF">STYLEM_20857</name>
</gene>
<feature type="compositionally biased region" description="Acidic residues" evidence="1">
    <location>
        <begin position="220"/>
        <end position="230"/>
    </location>
</feature>
<protein>
    <recommendedName>
        <fullName evidence="2">START domain-containing protein</fullName>
    </recommendedName>
</protein>
<evidence type="ECO:0000313" key="3">
    <source>
        <dbReference type="EMBL" id="CDW91698.1"/>
    </source>
</evidence>
<sequence length="230" mass="27123">MMSLIVSVLAEVEVQAPLIDVLSHFTEIDLVKTWFPQVTECMVLKQVTDYRGLYFVQAAMPWPVWPRELVFKATGMLDKKNKGILIVAHSAQNDSDFFDYSVPETSEGYVRIDLKRCFHYFQQIGPNKTKYISITNADPKLTYMPNWFMNFITTKVSYQMLVQIQNRSSLVSENEYGIRIKERDHYYQRIRDLIYTLKQDDLDENQIQEEEKKEENKDSDTDEENFQDAQ</sequence>